<organism evidence="10 11">
    <name type="scientific">Pseudoclavibacter caeni</name>
    <dbReference type="NCBI Taxonomy" id="908846"/>
    <lineage>
        <taxon>Bacteria</taxon>
        <taxon>Bacillati</taxon>
        <taxon>Actinomycetota</taxon>
        <taxon>Actinomycetes</taxon>
        <taxon>Micrococcales</taxon>
        <taxon>Microbacteriaceae</taxon>
        <taxon>Pseudoclavibacter</taxon>
    </lineage>
</organism>
<comment type="catalytic activity">
    <reaction evidence="7">
        <text>(6S)-5-methyl-5,6,7,8-tetrahydrofolate + NAD(+) = (6R)-5,10-methylene-5,6,7,8-tetrahydrofolate + NADH + H(+)</text>
        <dbReference type="Rhea" id="RHEA:19821"/>
        <dbReference type="ChEBI" id="CHEBI:15378"/>
        <dbReference type="ChEBI" id="CHEBI:15636"/>
        <dbReference type="ChEBI" id="CHEBI:18608"/>
        <dbReference type="ChEBI" id="CHEBI:57540"/>
        <dbReference type="ChEBI" id="CHEBI:57945"/>
        <dbReference type="EC" id="1.5.1.54"/>
    </reaction>
    <physiologicalReaction direction="right-to-left" evidence="7">
        <dbReference type="Rhea" id="RHEA:19823"/>
    </physiologicalReaction>
</comment>
<feature type="region of interest" description="Disordered" evidence="9">
    <location>
        <begin position="363"/>
        <end position="406"/>
    </location>
</feature>
<dbReference type="UniPathway" id="UPA00193"/>
<reference evidence="10 11" key="1">
    <citation type="submission" date="2019-09" db="EMBL/GenBank/DDBJ databases">
        <title>Phylogeny of genus Pseudoclavibacter and closely related genus.</title>
        <authorList>
            <person name="Li Y."/>
        </authorList>
    </citation>
    <scope>NUCLEOTIDE SEQUENCE [LARGE SCALE GENOMIC DNA]</scope>
    <source>
        <strain evidence="10 11">JCM 16921</strain>
    </source>
</reference>
<dbReference type="GO" id="GO:0071949">
    <property type="term" value="F:FAD binding"/>
    <property type="evidence" value="ECO:0007669"/>
    <property type="project" value="TreeGrafter"/>
</dbReference>
<dbReference type="GO" id="GO:0009086">
    <property type="term" value="P:methionine biosynthetic process"/>
    <property type="evidence" value="ECO:0007669"/>
    <property type="project" value="TreeGrafter"/>
</dbReference>
<dbReference type="Proteomes" id="UP000481339">
    <property type="component" value="Unassembled WGS sequence"/>
</dbReference>
<evidence type="ECO:0000313" key="11">
    <source>
        <dbReference type="Proteomes" id="UP000481339"/>
    </source>
</evidence>
<evidence type="ECO:0000256" key="5">
    <source>
        <dbReference type="ARBA" id="ARBA00022827"/>
    </source>
</evidence>
<dbReference type="PANTHER" id="PTHR45754:SF3">
    <property type="entry name" value="METHYLENETETRAHYDROFOLATE REDUCTASE (NADPH)"/>
    <property type="match status" value="1"/>
</dbReference>
<evidence type="ECO:0000256" key="7">
    <source>
        <dbReference type="ARBA" id="ARBA00048628"/>
    </source>
</evidence>
<proteinExistence type="inferred from homology"/>
<dbReference type="Pfam" id="PF02219">
    <property type="entry name" value="MTHFR"/>
    <property type="match status" value="1"/>
</dbReference>
<dbReference type="RefSeq" id="WP_158035565.1">
    <property type="nucleotide sequence ID" value="NZ_BAAAZV010000018.1"/>
</dbReference>
<feature type="compositionally biased region" description="Low complexity" evidence="9">
    <location>
        <begin position="392"/>
        <end position="406"/>
    </location>
</feature>
<dbReference type="SUPFAM" id="SSF51730">
    <property type="entry name" value="FAD-linked oxidoreductase"/>
    <property type="match status" value="1"/>
</dbReference>
<dbReference type="InterPro" id="IPR003171">
    <property type="entry name" value="Mehydrof_redctse-like"/>
</dbReference>
<keyword evidence="11" id="KW-1185">Reference proteome</keyword>
<dbReference type="AlphaFoldDB" id="A0A7C8BSH7"/>
<evidence type="ECO:0000256" key="3">
    <source>
        <dbReference type="ARBA" id="ARBA00006743"/>
    </source>
</evidence>
<feature type="compositionally biased region" description="Polar residues" evidence="9">
    <location>
        <begin position="375"/>
        <end position="388"/>
    </location>
</feature>
<dbReference type="GO" id="GO:0005829">
    <property type="term" value="C:cytosol"/>
    <property type="evidence" value="ECO:0007669"/>
    <property type="project" value="TreeGrafter"/>
</dbReference>
<dbReference type="GO" id="GO:0106312">
    <property type="term" value="F:methylenetetrahydrofolate reductase (NADH) activity"/>
    <property type="evidence" value="ECO:0007669"/>
    <property type="project" value="UniProtKB-EC"/>
</dbReference>
<comment type="similarity">
    <text evidence="3 8">Belongs to the methylenetetrahydrofolate reductase family.</text>
</comment>
<keyword evidence="6 8" id="KW-0560">Oxidoreductase</keyword>
<comment type="caution">
    <text evidence="10">The sequence shown here is derived from an EMBL/GenBank/DDBJ whole genome shotgun (WGS) entry which is preliminary data.</text>
</comment>
<dbReference type="CDD" id="cd00537">
    <property type="entry name" value="MTHFR"/>
    <property type="match status" value="1"/>
</dbReference>
<evidence type="ECO:0000256" key="2">
    <source>
        <dbReference type="ARBA" id="ARBA00004777"/>
    </source>
</evidence>
<accession>A0A7C8BSH7</accession>
<name>A0A7C8BSH7_9MICO</name>
<dbReference type="OrthoDB" id="9812555at2"/>
<feature type="compositionally biased region" description="Low complexity" evidence="9">
    <location>
        <begin position="1"/>
        <end position="14"/>
    </location>
</feature>
<feature type="region of interest" description="Disordered" evidence="9">
    <location>
        <begin position="1"/>
        <end position="22"/>
    </location>
</feature>
<dbReference type="EMBL" id="WBKA01000001">
    <property type="protein sequence ID" value="KAB1633728.1"/>
    <property type="molecule type" value="Genomic_DNA"/>
</dbReference>
<dbReference type="InterPro" id="IPR029041">
    <property type="entry name" value="FAD-linked_oxidoreductase-like"/>
</dbReference>
<comment type="pathway">
    <text evidence="2 8">One-carbon metabolism; tetrahydrofolate interconversion.</text>
</comment>
<dbReference type="GO" id="GO:0035999">
    <property type="term" value="P:tetrahydrofolate interconversion"/>
    <property type="evidence" value="ECO:0007669"/>
    <property type="project" value="UniProtKB-UniPathway"/>
</dbReference>
<dbReference type="Gene3D" id="3.20.20.220">
    <property type="match status" value="1"/>
</dbReference>
<comment type="cofactor">
    <cofactor evidence="1 8">
        <name>FAD</name>
        <dbReference type="ChEBI" id="CHEBI:57692"/>
    </cofactor>
</comment>
<keyword evidence="4 8" id="KW-0285">Flavoprotein</keyword>
<evidence type="ECO:0000256" key="1">
    <source>
        <dbReference type="ARBA" id="ARBA00001974"/>
    </source>
</evidence>
<sequence length="406" mass="42913">MSAAVPSAGSAAAAGFDEPDERRFSASRFDELDEAVFDDADDPGAVADLDGELRALRAEHRARRLRERHADAVPLPSVAAPTRSIEVFPARSLRQLRRNVASVRTMLGLGTDFVTVTYGAAGSRQAGTKELVGWLVEAGVPTYAHLTCQATDLAALDATIDELLALGVTGVLALRGDPVADGGGLVLPHATDLIARVRQRAERAGRAPDDPLRIAVAVFPTGHPDSRDLVEDAENVARKQDAGADFAITQNFFDAADYERFMTLVDRTGATLPVVPGLTPTPSVRRLERIAELSDLTPPPALAAALAEAPDDETRRDIAVRTTAELAERLAHAGAPGIQLFTMNDATTAVRILRMLDDVLDRHHPDRTPGHQATGAESTSWQIDTQGPASKAAPSSATRASGGAAS</sequence>
<evidence type="ECO:0000256" key="8">
    <source>
        <dbReference type="RuleBase" id="RU003862"/>
    </source>
</evidence>
<evidence type="ECO:0000256" key="6">
    <source>
        <dbReference type="ARBA" id="ARBA00023002"/>
    </source>
</evidence>
<evidence type="ECO:0000256" key="9">
    <source>
        <dbReference type="SAM" id="MobiDB-lite"/>
    </source>
</evidence>
<evidence type="ECO:0000256" key="4">
    <source>
        <dbReference type="ARBA" id="ARBA00022630"/>
    </source>
</evidence>
<evidence type="ECO:0000313" key="10">
    <source>
        <dbReference type="EMBL" id="KAB1633728.1"/>
    </source>
</evidence>
<keyword evidence="5 8" id="KW-0274">FAD</keyword>
<dbReference type="PANTHER" id="PTHR45754">
    <property type="entry name" value="METHYLENETETRAHYDROFOLATE REDUCTASE"/>
    <property type="match status" value="1"/>
</dbReference>
<gene>
    <name evidence="10" type="ORF">F8O02_02050</name>
</gene>
<protein>
    <recommendedName>
        <fullName evidence="8">Methylenetetrahydrofolate reductase</fullName>
    </recommendedName>
</protein>